<evidence type="ECO:0000256" key="6">
    <source>
        <dbReference type="ARBA" id="ARBA00023203"/>
    </source>
</evidence>
<dbReference type="GO" id="GO:0010976">
    <property type="term" value="P:positive regulation of neuron projection development"/>
    <property type="evidence" value="ECO:0007669"/>
    <property type="project" value="TreeGrafter"/>
</dbReference>
<comment type="subunit">
    <text evidence="8">Interacts with G-actin; ADP-actin form.</text>
</comment>
<accession>A0A1I8HUN6</accession>
<evidence type="ECO:0000256" key="8">
    <source>
        <dbReference type="ARBA" id="ARBA00038532"/>
    </source>
</evidence>
<feature type="compositionally biased region" description="Basic residues" evidence="11">
    <location>
        <begin position="330"/>
        <end position="341"/>
    </location>
</feature>
<dbReference type="FunFam" id="3.40.20.10:FF:000007">
    <property type="entry name" value="Twinfilin-1 isoform 1"/>
    <property type="match status" value="1"/>
</dbReference>
<dbReference type="Gene3D" id="3.40.20.10">
    <property type="entry name" value="Severin"/>
    <property type="match status" value="2"/>
</dbReference>
<dbReference type="SMART" id="SM00102">
    <property type="entry name" value="ADF"/>
    <property type="match status" value="2"/>
</dbReference>
<proteinExistence type="inferred from homology"/>
<dbReference type="GO" id="GO:0051015">
    <property type="term" value="F:actin filament binding"/>
    <property type="evidence" value="ECO:0007669"/>
    <property type="project" value="TreeGrafter"/>
</dbReference>
<dbReference type="GO" id="GO:0051016">
    <property type="term" value="P:barbed-end actin filament capping"/>
    <property type="evidence" value="ECO:0007669"/>
    <property type="project" value="TreeGrafter"/>
</dbReference>
<dbReference type="WBParaSite" id="maker-uti_cns_0003256-snap-gene-0.8-mRNA-1">
    <property type="protein sequence ID" value="maker-uti_cns_0003256-snap-gene-0.8-mRNA-1"/>
    <property type="gene ID" value="maker-uti_cns_0003256-snap-gene-0.8"/>
</dbReference>
<keyword evidence="5" id="KW-0677">Repeat</keyword>
<keyword evidence="13" id="KW-1185">Reference proteome</keyword>
<dbReference type="WBParaSite" id="maker-uti_cns_0008133-snap-gene-0.5-mRNA-1">
    <property type="protein sequence ID" value="maker-uti_cns_0008133-snap-gene-0.5-mRNA-1"/>
    <property type="gene ID" value="maker-uti_cns_0008133-snap-gene-0.5"/>
</dbReference>
<dbReference type="GO" id="GO:0030016">
    <property type="term" value="C:myofibril"/>
    <property type="evidence" value="ECO:0007669"/>
    <property type="project" value="TreeGrafter"/>
</dbReference>
<evidence type="ECO:0000256" key="10">
    <source>
        <dbReference type="ARBA" id="ARBA00069496"/>
    </source>
</evidence>
<dbReference type="GO" id="GO:0005938">
    <property type="term" value="C:cell cortex"/>
    <property type="evidence" value="ECO:0007669"/>
    <property type="project" value="UniProtKB-SubCell"/>
</dbReference>
<dbReference type="FunFam" id="3.40.20.10:FF:000042">
    <property type="entry name" value="Actin depolymerizing protein"/>
    <property type="match status" value="1"/>
</dbReference>
<dbReference type="AlphaFoldDB" id="A0A1I8HUN6"/>
<keyword evidence="4" id="KW-0963">Cytoplasm</keyword>
<dbReference type="InterPro" id="IPR028458">
    <property type="entry name" value="Twinfilin"/>
</dbReference>
<comment type="similarity">
    <text evidence="3">Belongs to the actin-binding proteins ADF family. Twinfilin subfamily.</text>
</comment>
<dbReference type="InterPro" id="IPR029006">
    <property type="entry name" value="ADF-H/Gelsolin-like_dom_sf"/>
</dbReference>
<dbReference type="GO" id="GO:0010591">
    <property type="term" value="P:regulation of lamellipodium assembly"/>
    <property type="evidence" value="ECO:0007669"/>
    <property type="project" value="TreeGrafter"/>
</dbReference>
<dbReference type="PANTHER" id="PTHR13759">
    <property type="entry name" value="TWINFILIN"/>
    <property type="match status" value="1"/>
</dbReference>
<dbReference type="InterPro" id="IPR002108">
    <property type="entry name" value="ADF-H"/>
</dbReference>
<evidence type="ECO:0000313" key="14">
    <source>
        <dbReference type="WBParaSite" id="maker-uti_cns_0003256-snap-gene-0.8-mRNA-1"/>
    </source>
</evidence>
<feature type="region of interest" description="Disordered" evidence="11">
    <location>
        <begin position="304"/>
        <end position="341"/>
    </location>
</feature>
<dbReference type="CDD" id="cd11285">
    <property type="entry name" value="ADF_Twf-N_like"/>
    <property type="match status" value="1"/>
</dbReference>
<reference evidence="14 15" key="1">
    <citation type="submission" date="2016-11" db="UniProtKB">
        <authorList>
            <consortium name="WormBaseParasite"/>
        </authorList>
    </citation>
    <scope>IDENTIFICATION</scope>
</reference>
<organism evidence="13 15">
    <name type="scientific">Macrostomum lignano</name>
    <dbReference type="NCBI Taxonomy" id="282301"/>
    <lineage>
        <taxon>Eukaryota</taxon>
        <taxon>Metazoa</taxon>
        <taxon>Spiralia</taxon>
        <taxon>Lophotrochozoa</taxon>
        <taxon>Platyhelminthes</taxon>
        <taxon>Rhabditophora</taxon>
        <taxon>Macrostomorpha</taxon>
        <taxon>Macrostomida</taxon>
        <taxon>Macrostomidae</taxon>
        <taxon>Macrostomum</taxon>
    </lineage>
</organism>
<dbReference type="GO" id="GO:0003785">
    <property type="term" value="F:actin monomer binding"/>
    <property type="evidence" value="ECO:0007669"/>
    <property type="project" value="TreeGrafter"/>
</dbReference>
<evidence type="ECO:0000256" key="2">
    <source>
        <dbReference type="ARBA" id="ARBA00004544"/>
    </source>
</evidence>
<dbReference type="PROSITE" id="PS51263">
    <property type="entry name" value="ADF_H"/>
    <property type="match status" value="2"/>
</dbReference>
<keyword evidence="6" id="KW-0009">Actin-binding</keyword>
<dbReference type="GO" id="GO:0005884">
    <property type="term" value="C:actin filament"/>
    <property type="evidence" value="ECO:0007669"/>
    <property type="project" value="TreeGrafter"/>
</dbReference>
<name>A0A1I8HUN6_9PLAT</name>
<evidence type="ECO:0000256" key="11">
    <source>
        <dbReference type="SAM" id="MobiDB-lite"/>
    </source>
</evidence>
<comment type="function">
    <text evidence="9">Actin-binding protein involved in motile and morphological processes. Inhibits actin polymerization, likely by sequestering G-actin.</text>
</comment>
<dbReference type="PANTHER" id="PTHR13759:SF1">
    <property type="entry name" value="TWINFILIN"/>
    <property type="match status" value="1"/>
</dbReference>
<evidence type="ECO:0000259" key="12">
    <source>
        <dbReference type="PROSITE" id="PS51263"/>
    </source>
</evidence>
<evidence type="ECO:0000256" key="9">
    <source>
        <dbReference type="ARBA" id="ARBA00056419"/>
    </source>
</evidence>
<protein>
    <recommendedName>
        <fullName evidence="10">Twinfilin</fullName>
    </recommendedName>
</protein>
<dbReference type="SUPFAM" id="SSF55753">
    <property type="entry name" value="Actin depolymerizing proteins"/>
    <property type="match status" value="2"/>
</dbReference>
<evidence type="ECO:0000256" key="3">
    <source>
        <dbReference type="ARBA" id="ARBA00009557"/>
    </source>
</evidence>
<feature type="domain" description="ADF-H" evidence="12">
    <location>
        <begin position="4"/>
        <end position="145"/>
    </location>
</feature>
<dbReference type="Proteomes" id="UP000095280">
    <property type="component" value="Unplaced"/>
</dbReference>
<comment type="subcellular location">
    <subcellularLocation>
        <location evidence="2">Cytoplasm</location>
        <location evidence="2">Cell cortex</location>
    </subcellularLocation>
    <subcellularLocation>
        <location evidence="1">Cytoplasm</location>
        <location evidence="1">Cytoskeleton</location>
    </subcellularLocation>
</comment>
<dbReference type="CDD" id="cd11284">
    <property type="entry name" value="ADF_Twf-C_like"/>
    <property type="match status" value="1"/>
</dbReference>
<evidence type="ECO:0000256" key="7">
    <source>
        <dbReference type="ARBA" id="ARBA00023212"/>
    </source>
</evidence>
<keyword evidence="7" id="KW-0206">Cytoskeleton</keyword>
<evidence type="ECO:0000313" key="15">
    <source>
        <dbReference type="WBParaSite" id="maker-uti_cns_0008133-snap-gene-0.5-mRNA-1"/>
    </source>
</evidence>
<evidence type="ECO:0000256" key="1">
    <source>
        <dbReference type="ARBA" id="ARBA00004245"/>
    </source>
</evidence>
<dbReference type="Pfam" id="PF00241">
    <property type="entry name" value="Cofilin_ADF"/>
    <property type="match status" value="2"/>
</dbReference>
<evidence type="ECO:0000313" key="13">
    <source>
        <dbReference type="Proteomes" id="UP000095280"/>
    </source>
</evidence>
<dbReference type="GO" id="GO:0030042">
    <property type="term" value="P:actin filament depolymerization"/>
    <property type="evidence" value="ECO:0007669"/>
    <property type="project" value="TreeGrafter"/>
</dbReference>
<evidence type="ECO:0000256" key="5">
    <source>
        <dbReference type="ARBA" id="ARBA00022737"/>
    </source>
</evidence>
<evidence type="ECO:0000256" key="4">
    <source>
        <dbReference type="ARBA" id="ARBA00022490"/>
    </source>
</evidence>
<sequence>MAHQTGIRGNDELSQAFAEAVAEDSNWRFLKVVIRDESLELETRAQVRPGATWRDQFDECLTPHLVKGGACYLFYRLDSTNSYGYQWLFMQYVHDSAPIRAKMLYSATAATVKRAFGGEHLASEGTLTGTQPEDLCLSGYDRHLASASAPPPLTQAEEERAMVREMERVQAGIDERQQTLAGVGFNVSDEAADALRQFAAGKLDYVQVSISLRPVEELRCPDRAERLAGDQLGSRVPEDSPRYHLFRYRHRHEGASLAPVLFAYSMPGYKCPIKERMVYSSGRAFFLQQCSQFGIEPDRRLEVDSASELSESALQTEFHPPQVDSGQKFGKPKPPGRRGGK</sequence>
<feature type="domain" description="ADF-H" evidence="12">
    <location>
        <begin position="182"/>
        <end position="319"/>
    </location>
</feature>